<organism evidence="1 2">
    <name type="scientific">Panagrolaimus sp. ES5</name>
    <dbReference type="NCBI Taxonomy" id="591445"/>
    <lineage>
        <taxon>Eukaryota</taxon>
        <taxon>Metazoa</taxon>
        <taxon>Ecdysozoa</taxon>
        <taxon>Nematoda</taxon>
        <taxon>Chromadorea</taxon>
        <taxon>Rhabditida</taxon>
        <taxon>Tylenchina</taxon>
        <taxon>Panagrolaimomorpha</taxon>
        <taxon>Panagrolaimoidea</taxon>
        <taxon>Panagrolaimidae</taxon>
        <taxon>Panagrolaimus</taxon>
    </lineage>
</organism>
<evidence type="ECO:0000313" key="2">
    <source>
        <dbReference type="WBParaSite" id="ES5_v2.g9453.t1"/>
    </source>
</evidence>
<protein>
    <submittedName>
        <fullName evidence="2">Peptidase S1 domain-containing protein</fullName>
    </submittedName>
</protein>
<reference evidence="2" key="1">
    <citation type="submission" date="2022-11" db="UniProtKB">
        <authorList>
            <consortium name="WormBaseParasite"/>
        </authorList>
    </citation>
    <scope>IDENTIFICATION</scope>
</reference>
<accession>A0AC34GX22</accession>
<evidence type="ECO:0000313" key="1">
    <source>
        <dbReference type="Proteomes" id="UP000887579"/>
    </source>
</evidence>
<proteinExistence type="predicted"/>
<dbReference type="WBParaSite" id="ES5_v2.g9453.t1">
    <property type="protein sequence ID" value="ES5_v2.g9453.t1"/>
    <property type="gene ID" value="ES5_v2.g9453"/>
</dbReference>
<dbReference type="Proteomes" id="UP000887579">
    <property type="component" value="Unplaced"/>
</dbReference>
<sequence length="648" mass="72531">MKFSQKLFQENYKLAIVGGGSAGTAVASYFSRILGSNKIVLIEPKKQHYYQPGFTLVGGGFMTLEQIVRSEDSLIPKNVKWIQSSVAEFQPEQNKLNLNDNTAVRYDYLVIATGLQLRYDIIKGLPAALETPGVCSIYDPKYAEKTFKEISSFSKGNAIFTFPNTPIKCAGAPQKICYIAEDYWRRHGKRDGIEVSYNTTLGKVFAVEKYANVLAQIVKDRNIQLNTRYNLAKVDSDKRIATFEILNEDSVPTGKEEQVEYDLLHVGPPCSPINSLMKAAETKNGLTDAKGWVSVNPKTLQGTTFANIFAIGDCANTPNAKTAAAISSQFRALKANLKSAMENRPLTSEYDGYASCPLVVSSNKVVLAEFTPEGPLETFPFNQAQPLWISFLMKRYLMPFLYWNFLVKDVKENEWPWLVSIYNKSEAQICTASLIAEDWVLTAFHCIENNIDGKVMYGTVDRNNENASFVEFDEIHLYKEDDIAFIKLQNSTGINSFIQLSKSYKDDEKLVAAGWGWIFVKIKDEYIHDWIDLYDVSSVKKYLDIIWPDIAQFDILPIDDTCSNSSGLSFDPFTDICVGKDLHSSSQGDSGGPLIVQRENKFFQVGVCSRGVTTILNGELDGKSVYTKVSVICEKIEKITNGSIVCHE</sequence>
<name>A0AC34GX22_9BILA</name>